<dbReference type="AlphaFoldDB" id="C4K445"/>
<name>C4K445_HAMD5</name>
<dbReference type="EMBL" id="CP001277">
    <property type="protein sequence ID" value="ACQ67338.1"/>
    <property type="molecule type" value="Genomic_DNA"/>
</dbReference>
<dbReference type="HOGENOM" id="CLU_3396861_0_0_6"/>
<dbReference type="KEGG" id="hde:HDEF_0596"/>
<organism evidence="1 2">
    <name type="scientific">Hamiltonella defensa subsp. Acyrthosiphon pisum (strain 5AT)</name>
    <dbReference type="NCBI Taxonomy" id="572265"/>
    <lineage>
        <taxon>Bacteria</taxon>
        <taxon>Pseudomonadati</taxon>
        <taxon>Pseudomonadota</taxon>
        <taxon>Gammaproteobacteria</taxon>
        <taxon>Enterobacterales</taxon>
        <taxon>Enterobacteriaceae</taxon>
        <taxon>aphid secondary symbionts</taxon>
        <taxon>Candidatus Williamhamiltonella</taxon>
    </lineage>
</organism>
<sequence length="31" mass="3390">MAGGKASVHEIKREEGCLIFDDTIIEKAGRD</sequence>
<evidence type="ECO:0000313" key="2">
    <source>
        <dbReference type="Proteomes" id="UP000002334"/>
    </source>
</evidence>
<dbReference type="Proteomes" id="UP000002334">
    <property type="component" value="Chromosome"/>
</dbReference>
<reference evidence="1 2" key="1">
    <citation type="journal article" date="2009" name="Proc. Natl. Acad. Sci. U.S.A.">
        <title>Hamiltonella defensa, genome evolution of protective bacterial endosymbiont from pathogenic ancestors.</title>
        <authorList>
            <person name="Degnan P.H."/>
            <person name="Yu Y."/>
            <person name="Sisneros N."/>
            <person name="Wing R.A."/>
            <person name="Moran N.A."/>
        </authorList>
    </citation>
    <scope>NUCLEOTIDE SEQUENCE [LARGE SCALE GENOMIC DNA]</scope>
    <source>
        <strain evidence="2">5AT</strain>
    </source>
</reference>
<protein>
    <submittedName>
        <fullName evidence="1">Uncharacterized protein</fullName>
    </submittedName>
</protein>
<gene>
    <name evidence="1" type="ordered locus">HDEF_0596</name>
</gene>
<proteinExistence type="predicted"/>
<keyword evidence="2" id="KW-1185">Reference proteome</keyword>
<evidence type="ECO:0000313" key="1">
    <source>
        <dbReference type="EMBL" id="ACQ67338.1"/>
    </source>
</evidence>
<accession>C4K445</accession>